<dbReference type="AlphaFoldDB" id="A2BVQ0"/>
<dbReference type="RefSeq" id="WP_011819966.1">
    <property type="nucleotide sequence ID" value="NC_008817.1"/>
</dbReference>
<proteinExistence type="predicted"/>
<protein>
    <recommendedName>
        <fullName evidence="1">DUF4332 domain-containing protein</fullName>
    </recommendedName>
</protein>
<reference evidence="2 3" key="1">
    <citation type="journal article" date="2007" name="PLoS Genet.">
        <title>Patterns and implications of gene gain and loss in the evolution of Prochlorococcus.</title>
        <authorList>
            <person name="Kettler G.C."/>
            <person name="Martiny A.C."/>
            <person name="Huang K."/>
            <person name="Zucker J."/>
            <person name="Coleman M.L."/>
            <person name="Rodrigue S."/>
            <person name="Chen F."/>
            <person name="Lapidus A."/>
            <person name="Ferriera S."/>
            <person name="Johnson J."/>
            <person name="Steglich C."/>
            <person name="Church G.M."/>
            <person name="Richardson P."/>
            <person name="Chisholm S.W."/>
        </authorList>
    </citation>
    <scope>NUCLEOTIDE SEQUENCE [LARGE SCALE GENOMIC DNA]</scope>
    <source>
        <strain evidence="2 3">MIT 9515</strain>
    </source>
</reference>
<dbReference type="Pfam" id="PF14229">
    <property type="entry name" value="DUF4332"/>
    <property type="match status" value="1"/>
</dbReference>
<feature type="domain" description="DUF4332" evidence="1">
    <location>
        <begin position="16"/>
        <end position="130"/>
    </location>
</feature>
<gene>
    <name evidence="2" type="ordered locus">P9515_06521</name>
</gene>
<dbReference type="STRING" id="167542.P9515_06521"/>
<dbReference type="GeneID" id="60202048"/>
<evidence type="ECO:0000313" key="2">
    <source>
        <dbReference type="EMBL" id="ABM71861.1"/>
    </source>
</evidence>
<accession>A2BVQ0</accession>
<evidence type="ECO:0000313" key="3">
    <source>
        <dbReference type="Proteomes" id="UP000001589"/>
    </source>
</evidence>
<dbReference type="EMBL" id="CP000552">
    <property type="protein sequence ID" value="ABM71861.1"/>
    <property type="molecule type" value="Genomic_DNA"/>
</dbReference>
<dbReference type="Proteomes" id="UP000001589">
    <property type="component" value="Chromosome"/>
</dbReference>
<dbReference type="HOGENOM" id="CLU_150025_0_0_3"/>
<sequence length="135" mass="15732">MIEEKFLEVLPDNFRHEKSFLIKKKLNDFKKLSQLSDSELNIIQNSYSLCTLNNLRKIRAIANFKSELSINPYESYLLLHCGVGSIKSLSILNPYDLKERIGRLERSLRTQTQTNITLSTLKDWIKRANQICKSI</sequence>
<dbReference type="eggNOG" id="ENOG5031UT8">
    <property type="taxonomic scope" value="Bacteria"/>
</dbReference>
<dbReference type="InterPro" id="IPR025567">
    <property type="entry name" value="DUF4332"/>
</dbReference>
<organism evidence="2 3">
    <name type="scientific">Prochlorococcus marinus (strain MIT 9515)</name>
    <dbReference type="NCBI Taxonomy" id="167542"/>
    <lineage>
        <taxon>Bacteria</taxon>
        <taxon>Bacillati</taxon>
        <taxon>Cyanobacteriota</taxon>
        <taxon>Cyanophyceae</taxon>
        <taxon>Synechococcales</taxon>
        <taxon>Prochlorococcaceae</taxon>
        <taxon>Prochlorococcus</taxon>
    </lineage>
</organism>
<dbReference type="OrthoDB" id="540151at2"/>
<dbReference type="KEGG" id="pmc:P9515_06521"/>
<evidence type="ECO:0000259" key="1">
    <source>
        <dbReference type="Pfam" id="PF14229"/>
    </source>
</evidence>
<name>A2BVQ0_PROM5</name>